<evidence type="ECO:0000256" key="1">
    <source>
        <dbReference type="ARBA" id="ARBA00000830"/>
    </source>
</evidence>
<comment type="catalytic activity">
    <reaction evidence="1">
        <text>2-phosphoglycolate + H2O = glycolate + phosphate</text>
        <dbReference type="Rhea" id="RHEA:14369"/>
        <dbReference type="ChEBI" id="CHEBI:15377"/>
        <dbReference type="ChEBI" id="CHEBI:29805"/>
        <dbReference type="ChEBI" id="CHEBI:43474"/>
        <dbReference type="ChEBI" id="CHEBI:58033"/>
        <dbReference type="EC" id="3.1.3.18"/>
    </reaction>
</comment>
<dbReference type="InterPro" id="IPR050155">
    <property type="entry name" value="HAD-like_hydrolase_sf"/>
</dbReference>
<evidence type="ECO:0000256" key="3">
    <source>
        <dbReference type="ARBA" id="ARBA00006171"/>
    </source>
</evidence>
<comment type="caution">
    <text evidence="5">The sequence shown here is derived from an EMBL/GenBank/DDBJ whole genome shotgun (WGS) entry which is preliminary data.</text>
</comment>
<dbReference type="InterPro" id="IPR006439">
    <property type="entry name" value="HAD-SF_hydro_IA"/>
</dbReference>
<dbReference type="EC" id="3.1.3.18" evidence="4"/>
<evidence type="ECO:0000313" key="5">
    <source>
        <dbReference type="EMBL" id="KAA0257401.1"/>
    </source>
</evidence>
<dbReference type="SFLD" id="SFLDS00003">
    <property type="entry name" value="Haloacid_Dehalogenase"/>
    <property type="match status" value="1"/>
</dbReference>
<dbReference type="InterPro" id="IPR041492">
    <property type="entry name" value="HAD_2"/>
</dbReference>
<dbReference type="InterPro" id="IPR023214">
    <property type="entry name" value="HAD_sf"/>
</dbReference>
<accession>A0A5A8F377</accession>
<dbReference type="GO" id="GO:0006281">
    <property type="term" value="P:DNA repair"/>
    <property type="evidence" value="ECO:0007669"/>
    <property type="project" value="TreeGrafter"/>
</dbReference>
<dbReference type="Gene3D" id="1.10.150.240">
    <property type="entry name" value="Putative phosphatase, domain 2"/>
    <property type="match status" value="1"/>
</dbReference>
<evidence type="ECO:0000313" key="6">
    <source>
        <dbReference type="Proteomes" id="UP000322876"/>
    </source>
</evidence>
<keyword evidence="5" id="KW-0378">Hydrolase</keyword>
<dbReference type="SFLD" id="SFLDG01129">
    <property type="entry name" value="C1.5:_HAD__Beta-PGM__Phosphata"/>
    <property type="match status" value="1"/>
</dbReference>
<dbReference type="GO" id="GO:0008967">
    <property type="term" value="F:phosphoglycolate phosphatase activity"/>
    <property type="evidence" value="ECO:0007669"/>
    <property type="project" value="UniProtKB-EC"/>
</dbReference>
<dbReference type="GO" id="GO:0005829">
    <property type="term" value="C:cytosol"/>
    <property type="evidence" value="ECO:0007669"/>
    <property type="project" value="TreeGrafter"/>
</dbReference>
<dbReference type="Pfam" id="PF13419">
    <property type="entry name" value="HAD_2"/>
    <property type="match status" value="1"/>
</dbReference>
<dbReference type="AlphaFoldDB" id="A0A5A8F377"/>
<dbReference type="InterPro" id="IPR036412">
    <property type="entry name" value="HAD-like_sf"/>
</dbReference>
<name>A0A5A8F377_9BACT</name>
<gene>
    <name evidence="5" type="ORF">FHQ18_10160</name>
</gene>
<comment type="similarity">
    <text evidence="3">Belongs to the HAD-like hydrolase superfamily. CbbY/CbbZ/Gph/YieH family.</text>
</comment>
<dbReference type="InterPro" id="IPR023198">
    <property type="entry name" value="PGP-like_dom2"/>
</dbReference>
<dbReference type="SUPFAM" id="SSF56784">
    <property type="entry name" value="HAD-like"/>
    <property type="match status" value="1"/>
</dbReference>
<comment type="pathway">
    <text evidence="2">Organic acid metabolism; glycolate biosynthesis; glycolate from 2-phosphoglycolate: step 1/1.</text>
</comment>
<keyword evidence="6" id="KW-1185">Reference proteome</keyword>
<reference evidence="5 6" key="1">
    <citation type="submission" date="2019-06" db="EMBL/GenBank/DDBJ databases">
        <title>Genomic insights into carbon and energy metabolism of Deferribacter autotrophicus revealed new metabolic traits in the phylum Deferribacteres.</title>
        <authorList>
            <person name="Slobodkin A.I."/>
            <person name="Slobodkina G.B."/>
            <person name="Allioux M."/>
            <person name="Alain K."/>
            <person name="Jebbar M."/>
            <person name="Shadrin V."/>
            <person name="Kublanov I.V."/>
            <person name="Toshchakov S.V."/>
            <person name="Bonch-Osmolovskaya E.A."/>
        </authorList>
    </citation>
    <scope>NUCLEOTIDE SEQUENCE [LARGE SCALE GENOMIC DNA]</scope>
    <source>
        <strain evidence="5 6">SL50</strain>
    </source>
</reference>
<dbReference type="Gene3D" id="3.40.50.1000">
    <property type="entry name" value="HAD superfamily/HAD-like"/>
    <property type="match status" value="1"/>
</dbReference>
<organism evidence="5 6">
    <name type="scientific">Deferribacter autotrophicus</name>
    <dbReference type="NCBI Taxonomy" id="500465"/>
    <lineage>
        <taxon>Bacteria</taxon>
        <taxon>Pseudomonadati</taxon>
        <taxon>Deferribacterota</taxon>
        <taxon>Deferribacteres</taxon>
        <taxon>Deferribacterales</taxon>
        <taxon>Deferribacteraceae</taxon>
        <taxon>Deferribacter</taxon>
    </lineage>
</organism>
<evidence type="ECO:0000256" key="2">
    <source>
        <dbReference type="ARBA" id="ARBA00004818"/>
    </source>
</evidence>
<dbReference type="EMBL" id="VFJB01000008">
    <property type="protein sequence ID" value="KAA0257401.1"/>
    <property type="molecule type" value="Genomic_DNA"/>
</dbReference>
<protein>
    <recommendedName>
        <fullName evidence="4">phosphoglycolate phosphatase</fullName>
        <ecNumber evidence="4">3.1.3.18</ecNumber>
    </recommendedName>
</protein>
<dbReference type="RefSeq" id="WP_149267073.1">
    <property type="nucleotide sequence ID" value="NZ_VFJB01000008.1"/>
</dbReference>
<sequence>MNKNNINTIIYDCDGVLFDSEDAVLAYYDFICERFNLPKIQRDNHEDVRKALMKTNEEIIRMLTDDERLIEEILEFAKNMNFKRFLNLMKPEKNLKETLEILYDKGYNLAVFTNRGHSLHYLLEHFGLEKYFKIKITSFDVTKPKPDPEGVFKILDFFKIAQENVLYIGDTTNDLYAAKNAKVHFVAYKNRLEDSPLIHNHLEILNFL</sequence>
<dbReference type="Proteomes" id="UP000322876">
    <property type="component" value="Unassembled WGS sequence"/>
</dbReference>
<proteinExistence type="inferred from homology"/>
<dbReference type="NCBIfam" id="TIGR01549">
    <property type="entry name" value="HAD-SF-IA-v1"/>
    <property type="match status" value="1"/>
</dbReference>
<dbReference type="PANTHER" id="PTHR43434:SF1">
    <property type="entry name" value="PHOSPHOGLYCOLATE PHOSPHATASE"/>
    <property type="match status" value="1"/>
</dbReference>
<dbReference type="OrthoDB" id="9793014at2"/>
<dbReference type="PANTHER" id="PTHR43434">
    <property type="entry name" value="PHOSPHOGLYCOLATE PHOSPHATASE"/>
    <property type="match status" value="1"/>
</dbReference>
<evidence type="ECO:0000256" key="4">
    <source>
        <dbReference type="ARBA" id="ARBA00013078"/>
    </source>
</evidence>